<organism evidence="1 2">
    <name type="scientific">Svornostia abyssi</name>
    <dbReference type="NCBI Taxonomy" id="2898438"/>
    <lineage>
        <taxon>Bacteria</taxon>
        <taxon>Bacillati</taxon>
        <taxon>Actinomycetota</taxon>
        <taxon>Thermoleophilia</taxon>
        <taxon>Solirubrobacterales</taxon>
        <taxon>Baekduiaceae</taxon>
        <taxon>Svornostia</taxon>
    </lineage>
</organism>
<gene>
    <name evidence="1" type="ORF">LRS13_24565</name>
</gene>
<protein>
    <submittedName>
        <fullName evidence="1">Uncharacterized protein</fullName>
    </submittedName>
</protein>
<keyword evidence="2" id="KW-1185">Reference proteome</keyword>
<dbReference type="RefSeq" id="WP_353864293.1">
    <property type="nucleotide sequence ID" value="NZ_CP088295.1"/>
</dbReference>
<proteinExistence type="predicted"/>
<dbReference type="Proteomes" id="UP001058860">
    <property type="component" value="Chromosome"/>
</dbReference>
<dbReference type="EMBL" id="CP088295">
    <property type="protein sequence ID" value="UUY03793.1"/>
    <property type="molecule type" value="Genomic_DNA"/>
</dbReference>
<name>A0ABY5PGM3_9ACTN</name>
<accession>A0ABY5PGM3</accession>
<evidence type="ECO:0000313" key="2">
    <source>
        <dbReference type="Proteomes" id="UP001058860"/>
    </source>
</evidence>
<reference evidence="2" key="1">
    <citation type="submission" date="2021-11" db="EMBL/GenBank/DDBJ databases">
        <title>Cultivation dependent microbiological survey of springs from the worlds oldest radium mine currently devoted to the extraction of radon-saturated water.</title>
        <authorList>
            <person name="Kapinusova G."/>
            <person name="Smrhova T."/>
            <person name="Strejcek M."/>
            <person name="Suman J."/>
            <person name="Jani K."/>
            <person name="Pajer P."/>
            <person name="Uhlik O."/>
        </authorList>
    </citation>
    <scope>NUCLEOTIDE SEQUENCE [LARGE SCALE GENOMIC DNA]</scope>
    <source>
        <strain evidence="2">J379</strain>
    </source>
</reference>
<evidence type="ECO:0000313" key="1">
    <source>
        <dbReference type="EMBL" id="UUY03793.1"/>
    </source>
</evidence>
<sequence length="54" mass="5944">MDDRTQQLRRAMLAACGIADRPGSGSRAAADRLRSRDRVIAERFAAISGTRRRG</sequence>